<keyword evidence="2" id="KW-0813">Transport</keyword>
<evidence type="ECO:0000256" key="2">
    <source>
        <dbReference type="ARBA" id="ARBA00022448"/>
    </source>
</evidence>
<proteinExistence type="predicted"/>
<sequence>MLDRMGNGMDATRGIMSGTMDRFKKVFEKKSNRKIMGWWSIAWPTNLTTPSNHLNFKEWMAWNLAPKAWHHVHKVPCYFTASTKHQIINVHVGEYGVNWNMEFNILALFSHQDELCFRNSNTLCVCMCVFFLCIKLHIELMFMY</sequence>
<comment type="subcellular location">
    <subcellularLocation>
        <location evidence="1">Golgi apparatus membrane</location>
        <topology evidence="1">Single-pass membrane protein</topology>
    </subcellularLocation>
</comment>
<gene>
    <name evidence="7 8" type="primary">LOC107917440</name>
</gene>
<dbReference type="RefSeq" id="XP_040967212.1">
    <property type="nucleotide sequence ID" value="XM_041111278.1"/>
</dbReference>
<evidence type="ECO:0000256" key="4">
    <source>
        <dbReference type="ARBA" id="ARBA00022989"/>
    </source>
</evidence>
<keyword evidence="3" id="KW-0812">Transmembrane</keyword>
<keyword evidence="5" id="KW-0472">Membrane</keyword>
<name>A0ABM3BJL1_GOSHI</name>
<organism evidence="6 8">
    <name type="scientific">Gossypium hirsutum</name>
    <name type="common">Upland cotton</name>
    <name type="synonym">Gossypium mexicanum</name>
    <dbReference type="NCBI Taxonomy" id="3635"/>
    <lineage>
        <taxon>Eukaryota</taxon>
        <taxon>Viridiplantae</taxon>
        <taxon>Streptophyta</taxon>
        <taxon>Embryophyta</taxon>
        <taxon>Tracheophyta</taxon>
        <taxon>Spermatophyta</taxon>
        <taxon>Magnoliopsida</taxon>
        <taxon>eudicotyledons</taxon>
        <taxon>Gunneridae</taxon>
        <taxon>Pentapetalae</taxon>
        <taxon>rosids</taxon>
        <taxon>malvids</taxon>
        <taxon>Malvales</taxon>
        <taxon>Malvaceae</taxon>
        <taxon>Malvoideae</taxon>
        <taxon>Gossypium</taxon>
    </lineage>
</organism>
<evidence type="ECO:0000313" key="6">
    <source>
        <dbReference type="Proteomes" id="UP000818029"/>
    </source>
</evidence>
<evidence type="ECO:0000256" key="3">
    <source>
        <dbReference type="ARBA" id="ARBA00022692"/>
    </source>
</evidence>
<evidence type="ECO:0000313" key="7">
    <source>
        <dbReference type="RefSeq" id="XP_040967211.1"/>
    </source>
</evidence>
<accession>A0ABM3BJL1</accession>
<dbReference type="Proteomes" id="UP000818029">
    <property type="component" value="Chromosome A04"/>
</dbReference>
<dbReference type="RefSeq" id="XP_040967211.1">
    <property type="nucleotide sequence ID" value="XM_041111277.1"/>
</dbReference>
<reference evidence="6" key="1">
    <citation type="journal article" date="2020" name="Nat. Genet.">
        <title>Genomic diversifications of five Gossypium allopolyploid species and their impact on cotton improvement.</title>
        <authorList>
            <person name="Chen Z.J."/>
            <person name="Sreedasyam A."/>
            <person name="Ando A."/>
            <person name="Song Q."/>
            <person name="De Santiago L.M."/>
            <person name="Hulse-Kemp A.M."/>
            <person name="Ding M."/>
            <person name="Ye W."/>
            <person name="Kirkbride R.C."/>
            <person name="Jenkins J."/>
            <person name="Plott C."/>
            <person name="Lovell J."/>
            <person name="Lin Y.M."/>
            <person name="Vaughn R."/>
            <person name="Liu B."/>
            <person name="Simpson S."/>
            <person name="Scheffler B.E."/>
            <person name="Wen L."/>
            <person name="Saski C.A."/>
            <person name="Grover C.E."/>
            <person name="Hu G."/>
            <person name="Conover J.L."/>
            <person name="Carlson J.W."/>
            <person name="Shu S."/>
            <person name="Boston L.B."/>
            <person name="Williams M."/>
            <person name="Peterson D.G."/>
            <person name="McGee K."/>
            <person name="Jones D.C."/>
            <person name="Wendel J.F."/>
            <person name="Stelly D.M."/>
            <person name="Grimwood J."/>
            <person name="Schmutz J."/>
        </authorList>
    </citation>
    <scope>NUCLEOTIDE SEQUENCE [LARGE SCALE GENOMIC DNA]</scope>
    <source>
        <strain evidence="6">cv. TM-1</strain>
    </source>
</reference>
<dbReference type="GeneID" id="107917440"/>
<keyword evidence="4" id="KW-1133">Transmembrane helix</keyword>
<evidence type="ECO:0000313" key="8">
    <source>
        <dbReference type="RefSeq" id="XP_040967212.1"/>
    </source>
</evidence>
<dbReference type="PANTHER" id="PTHR12791">
    <property type="entry name" value="GOLGI SNARE BET1-RELATED"/>
    <property type="match status" value="1"/>
</dbReference>
<reference evidence="7 8" key="2">
    <citation type="submission" date="2025-05" db="UniProtKB">
        <authorList>
            <consortium name="RefSeq"/>
        </authorList>
    </citation>
    <scope>IDENTIFICATION</scope>
</reference>
<evidence type="ECO:0000256" key="5">
    <source>
        <dbReference type="ARBA" id="ARBA00023136"/>
    </source>
</evidence>
<evidence type="ECO:0000256" key="1">
    <source>
        <dbReference type="ARBA" id="ARBA00004194"/>
    </source>
</evidence>
<keyword evidence="6" id="KW-1185">Reference proteome</keyword>
<protein>
    <submittedName>
        <fullName evidence="7 8">Uncharacterized protein isoform X2</fullName>
    </submittedName>
</protein>